<dbReference type="Proteomes" id="UP000805649">
    <property type="component" value="Unassembled WGS sequence"/>
</dbReference>
<evidence type="ECO:0000313" key="1">
    <source>
        <dbReference type="EMBL" id="KAL0943415.1"/>
    </source>
</evidence>
<gene>
    <name evidence="1" type="ORF">CTRU02_201301</name>
</gene>
<protein>
    <submittedName>
        <fullName evidence="1">Lysophospholipase a</fullName>
    </submittedName>
</protein>
<comment type="caution">
    <text evidence="1">The sequence shown here is derived from an EMBL/GenBank/DDBJ whole genome shotgun (WGS) entry which is preliminary data.</text>
</comment>
<evidence type="ECO:0000313" key="2">
    <source>
        <dbReference type="Proteomes" id="UP000805649"/>
    </source>
</evidence>
<dbReference type="EMBL" id="VUJX02000001">
    <property type="protein sequence ID" value="KAL0943415.1"/>
    <property type="molecule type" value="Genomic_DNA"/>
</dbReference>
<accession>A0ACC3ZH12</accession>
<sequence length="361" mass="39684">MALSLATILGIASTAILASPTGSKVSFDWQKTGYLLAFGDSYTFVQGTLGGCVGCNFIGSQLNISFTPEQLLSDRIIPGQNTSSAGGTNWIEELTGCKEGLPRDCEIQLWDFAFGGADVSTKFVPLHHNNTLSFEKQIWQWDTYGKSVINADTGSSLVAAFIGINDISDTANFNFPMQNLTSFEDLYTEIVKEEFAHLETIHAAGFRTYLFLNLPPLDKTPASQIDPKRKPDTSMLQTYNRILNQTARAFTEQHPGTTAFVFDTYGWLNYVFDHASSFGITNTTSFCPKYNAWDIATNYKAYGCQPIGEYFWYNSGHISFTVSQLLGSKVNSFLSQKSGQCGGKNGPDGSWGTRWDNGTAS</sequence>
<reference evidence="1 2" key="1">
    <citation type="journal article" date="2020" name="Phytopathology">
        <title>Genome Sequence Resources of Colletotrichum truncatum, C. plurivorum, C. musicola, and C. sojae: Four Species Pathogenic to Soybean (Glycine max).</title>
        <authorList>
            <person name="Rogerio F."/>
            <person name="Boufleur T.R."/>
            <person name="Ciampi-Guillardi M."/>
            <person name="Sukno S.A."/>
            <person name="Thon M.R."/>
            <person name="Massola Junior N.S."/>
            <person name="Baroncelli R."/>
        </authorList>
    </citation>
    <scope>NUCLEOTIDE SEQUENCE [LARGE SCALE GENOMIC DNA]</scope>
    <source>
        <strain evidence="1 2">CMES1059</strain>
    </source>
</reference>
<keyword evidence="2" id="KW-1185">Reference proteome</keyword>
<organism evidence="1 2">
    <name type="scientific">Colletotrichum truncatum</name>
    <name type="common">Anthracnose fungus</name>
    <name type="synonym">Colletotrichum capsici</name>
    <dbReference type="NCBI Taxonomy" id="5467"/>
    <lineage>
        <taxon>Eukaryota</taxon>
        <taxon>Fungi</taxon>
        <taxon>Dikarya</taxon>
        <taxon>Ascomycota</taxon>
        <taxon>Pezizomycotina</taxon>
        <taxon>Sordariomycetes</taxon>
        <taxon>Hypocreomycetidae</taxon>
        <taxon>Glomerellales</taxon>
        <taxon>Glomerellaceae</taxon>
        <taxon>Colletotrichum</taxon>
        <taxon>Colletotrichum truncatum species complex</taxon>
    </lineage>
</organism>
<proteinExistence type="predicted"/>
<name>A0ACC3ZH12_COLTU</name>